<evidence type="ECO:0000313" key="3">
    <source>
        <dbReference type="Proteomes" id="UP001177023"/>
    </source>
</evidence>
<protein>
    <submittedName>
        <fullName evidence="2">Uncharacterized protein</fullName>
    </submittedName>
</protein>
<feature type="compositionally biased region" description="Basic and acidic residues" evidence="1">
    <location>
        <begin position="32"/>
        <end position="43"/>
    </location>
</feature>
<feature type="non-terminal residue" evidence="2">
    <location>
        <position position="1"/>
    </location>
</feature>
<dbReference type="EMBL" id="CATQJA010000012">
    <property type="protein sequence ID" value="CAJ0557433.1"/>
    <property type="molecule type" value="Genomic_DNA"/>
</dbReference>
<feature type="non-terminal residue" evidence="2">
    <location>
        <position position="60"/>
    </location>
</feature>
<dbReference type="AlphaFoldDB" id="A0AA36C2X7"/>
<reference evidence="2" key="1">
    <citation type="submission" date="2023-06" db="EMBL/GenBank/DDBJ databases">
        <authorList>
            <person name="Delattre M."/>
        </authorList>
    </citation>
    <scope>NUCLEOTIDE SEQUENCE</scope>
    <source>
        <strain evidence="2">AF72</strain>
    </source>
</reference>
<dbReference type="Proteomes" id="UP001177023">
    <property type="component" value="Unassembled WGS sequence"/>
</dbReference>
<proteinExistence type="predicted"/>
<comment type="caution">
    <text evidence="2">The sequence shown here is derived from an EMBL/GenBank/DDBJ whole genome shotgun (WGS) entry which is preliminary data.</text>
</comment>
<evidence type="ECO:0000256" key="1">
    <source>
        <dbReference type="SAM" id="MobiDB-lite"/>
    </source>
</evidence>
<accession>A0AA36C2X7</accession>
<sequence>KSPIVLDPVIEELDLQTTARNLAGRIQGGRAVEYHGDERDSLRHVQSARGDDGQCGDPTP</sequence>
<organism evidence="2 3">
    <name type="scientific">Mesorhabditis spiculigera</name>
    <dbReference type="NCBI Taxonomy" id="96644"/>
    <lineage>
        <taxon>Eukaryota</taxon>
        <taxon>Metazoa</taxon>
        <taxon>Ecdysozoa</taxon>
        <taxon>Nematoda</taxon>
        <taxon>Chromadorea</taxon>
        <taxon>Rhabditida</taxon>
        <taxon>Rhabditina</taxon>
        <taxon>Rhabditomorpha</taxon>
        <taxon>Rhabditoidea</taxon>
        <taxon>Rhabditidae</taxon>
        <taxon>Mesorhabditinae</taxon>
        <taxon>Mesorhabditis</taxon>
    </lineage>
</organism>
<evidence type="ECO:0000313" key="2">
    <source>
        <dbReference type="EMBL" id="CAJ0557433.1"/>
    </source>
</evidence>
<feature type="region of interest" description="Disordered" evidence="1">
    <location>
        <begin position="32"/>
        <end position="60"/>
    </location>
</feature>
<keyword evidence="3" id="KW-1185">Reference proteome</keyword>
<name>A0AA36C2X7_9BILA</name>
<gene>
    <name evidence="2" type="ORF">MSPICULIGERA_LOCUS191</name>
</gene>